<evidence type="ECO:0000313" key="1">
    <source>
        <dbReference type="EMBL" id="KAF9456508.1"/>
    </source>
</evidence>
<keyword evidence="2" id="KW-1185">Reference proteome</keyword>
<evidence type="ECO:0000313" key="2">
    <source>
        <dbReference type="Proteomes" id="UP000807353"/>
    </source>
</evidence>
<organism evidence="1 2">
    <name type="scientific">Collybia nuda</name>
    <dbReference type="NCBI Taxonomy" id="64659"/>
    <lineage>
        <taxon>Eukaryota</taxon>
        <taxon>Fungi</taxon>
        <taxon>Dikarya</taxon>
        <taxon>Basidiomycota</taxon>
        <taxon>Agaricomycotina</taxon>
        <taxon>Agaricomycetes</taxon>
        <taxon>Agaricomycetidae</taxon>
        <taxon>Agaricales</taxon>
        <taxon>Tricholomatineae</taxon>
        <taxon>Clitocybaceae</taxon>
        <taxon>Collybia</taxon>
    </lineage>
</organism>
<protein>
    <submittedName>
        <fullName evidence="1">Uncharacterized protein</fullName>
    </submittedName>
</protein>
<comment type="caution">
    <text evidence="1">The sequence shown here is derived from an EMBL/GenBank/DDBJ whole genome shotgun (WGS) entry which is preliminary data.</text>
</comment>
<dbReference type="EMBL" id="MU150420">
    <property type="protein sequence ID" value="KAF9456508.1"/>
    <property type="molecule type" value="Genomic_DNA"/>
</dbReference>
<proteinExistence type="predicted"/>
<dbReference type="Proteomes" id="UP000807353">
    <property type="component" value="Unassembled WGS sequence"/>
</dbReference>
<accession>A0A9P5XTE3</accession>
<reference evidence="1" key="1">
    <citation type="submission" date="2020-11" db="EMBL/GenBank/DDBJ databases">
        <authorList>
            <consortium name="DOE Joint Genome Institute"/>
            <person name="Ahrendt S."/>
            <person name="Riley R."/>
            <person name="Andreopoulos W."/>
            <person name="Labutti K."/>
            <person name="Pangilinan J."/>
            <person name="Ruiz-Duenas F.J."/>
            <person name="Barrasa J.M."/>
            <person name="Sanchez-Garcia M."/>
            <person name="Camarero S."/>
            <person name="Miyauchi S."/>
            <person name="Serrano A."/>
            <person name="Linde D."/>
            <person name="Babiker R."/>
            <person name="Drula E."/>
            <person name="Ayuso-Fernandez I."/>
            <person name="Pacheco R."/>
            <person name="Padilla G."/>
            <person name="Ferreira P."/>
            <person name="Barriuso J."/>
            <person name="Kellner H."/>
            <person name="Castanera R."/>
            <person name="Alfaro M."/>
            <person name="Ramirez L."/>
            <person name="Pisabarro A.G."/>
            <person name="Kuo A."/>
            <person name="Tritt A."/>
            <person name="Lipzen A."/>
            <person name="He G."/>
            <person name="Yan M."/>
            <person name="Ng V."/>
            <person name="Cullen D."/>
            <person name="Martin F."/>
            <person name="Rosso M.-N."/>
            <person name="Henrissat B."/>
            <person name="Hibbett D."/>
            <person name="Martinez A.T."/>
            <person name="Grigoriev I.V."/>
        </authorList>
    </citation>
    <scope>NUCLEOTIDE SEQUENCE</scope>
    <source>
        <strain evidence="1">CBS 247.69</strain>
    </source>
</reference>
<dbReference type="AlphaFoldDB" id="A0A9P5XTE3"/>
<gene>
    <name evidence="1" type="ORF">BDZ94DRAFT_1275436</name>
</gene>
<name>A0A9P5XTE3_9AGAR</name>
<sequence>MCYCRDKAPFFGYIFLLATLLFLFLKLQARGSHCTMVVFMMGYGWHQRRVGHLSQLLAIVEGTRYDI</sequence>